<keyword evidence="2" id="KW-0539">Nucleus</keyword>
<dbReference type="EMBL" id="MU825875">
    <property type="protein sequence ID" value="KAJ7386844.1"/>
    <property type="molecule type" value="Genomic_DNA"/>
</dbReference>
<gene>
    <name evidence="4" type="primary">LHP1_2</name>
    <name evidence="4" type="ORF">OS493_006874</name>
</gene>
<dbReference type="GO" id="GO:0005634">
    <property type="term" value="C:nucleus"/>
    <property type="evidence" value="ECO:0007669"/>
    <property type="project" value="UniProtKB-SubCell"/>
</dbReference>
<evidence type="ECO:0000256" key="2">
    <source>
        <dbReference type="ARBA" id="ARBA00023242"/>
    </source>
</evidence>
<dbReference type="InterPro" id="IPR023780">
    <property type="entry name" value="Chromo_domain"/>
</dbReference>
<reference evidence="4" key="1">
    <citation type="submission" date="2023-01" db="EMBL/GenBank/DDBJ databases">
        <title>Genome assembly of the deep-sea coral Lophelia pertusa.</title>
        <authorList>
            <person name="Herrera S."/>
            <person name="Cordes E."/>
        </authorList>
    </citation>
    <scope>NUCLEOTIDE SEQUENCE</scope>
    <source>
        <strain evidence="4">USNM1676648</strain>
        <tissue evidence="4">Polyp</tissue>
    </source>
</reference>
<evidence type="ECO:0000313" key="4">
    <source>
        <dbReference type="EMBL" id="KAJ7386844.1"/>
    </source>
</evidence>
<dbReference type="InterPro" id="IPR000953">
    <property type="entry name" value="Chromo/chromo_shadow_dom"/>
</dbReference>
<dbReference type="Pfam" id="PF00385">
    <property type="entry name" value="Chromo"/>
    <property type="match status" value="1"/>
</dbReference>
<evidence type="ECO:0000259" key="3">
    <source>
        <dbReference type="PROSITE" id="PS50013"/>
    </source>
</evidence>
<comment type="caution">
    <text evidence="4">The sequence shown here is derived from an EMBL/GenBank/DDBJ whole genome shotgun (WGS) entry which is preliminary data.</text>
</comment>
<feature type="domain" description="Chromo" evidence="3">
    <location>
        <begin position="38"/>
        <end position="75"/>
    </location>
</feature>
<dbReference type="InterPro" id="IPR023779">
    <property type="entry name" value="Chromodomain_CS"/>
</dbReference>
<accession>A0A9W9ZVP5</accession>
<sequence>MAAVGSKRKHSLVDYKNLNALSSVVLYDTARKVKGKFFEVDRLIEKRKVGHNKEYLVKWTGWPMHACSWEPEDHLTPDLLRTYEKPPKPNSYQLELAGRHFYHAMLTSVKGKSAAPVDVQIDFDVQRYL</sequence>
<dbReference type="Gene3D" id="2.40.50.40">
    <property type="match status" value="1"/>
</dbReference>
<organism evidence="4 5">
    <name type="scientific">Desmophyllum pertusum</name>
    <dbReference type="NCBI Taxonomy" id="174260"/>
    <lineage>
        <taxon>Eukaryota</taxon>
        <taxon>Metazoa</taxon>
        <taxon>Cnidaria</taxon>
        <taxon>Anthozoa</taxon>
        <taxon>Hexacorallia</taxon>
        <taxon>Scleractinia</taxon>
        <taxon>Caryophylliina</taxon>
        <taxon>Caryophylliidae</taxon>
        <taxon>Desmophyllum</taxon>
    </lineage>
</organism>
<protein>
    <submittedName>
        <fullName evidence="4">La ribonucleoprotein</fullName>
    </submittedName>
</protein>
<dbReference type="AlphaFoldDB" id="A0A9W9ZVP5"/>
<dbReference type="CDD" id="cd00024">
    <property type="entry name" value="CD_CSD"/>
    <property type="match status" value="1"/>
</dbReference>
<keyword evidence="5" id="KW-1185">Reference proteome</keyword>
<evidence type="ECO:0000313" key="5">
    <source>
        <dbReference type="Proteomes" id="UP001163046"/>
    </source>
</evidence>
<dbReference type="PROSITE" id="PS00598">
    <property type="entry name" value="CHROMO_1"/>
    <property type="match status" value="1"/>
</dbReference>
<dbReference type="InterPro" id="IPR016197">
    <property type="entry name" value="Chromo-like_dom_sf"/>
</dbReference>
<name>A0A9W9ZVP5_9CNID</name>
<comment type="subcellular location">
    <subcellularLocation>
        <location evidence="1">Nucleus</location>
    </subcellularLocation>
</comment>
<dbReference type="Proteomes" id="UP001163046">
    <property type="component" value="Unassembled WGS sequence"/>
</dbReference>
<keyword evidence="4" id="KW-0687">Ribonucleoprotein</keyword>
<evidence type="ECO:0000256" key="1">
    <source>
        <dbReference type="ARBA" id="ARBA00004123"/>
    </source>
</evidence>
<dbReference type="SUPFAM" id="SSF54160">
    <property type="entry name" value="Chromo domain-like"/>
    <property type="match status" value="1"/>
</dbReference>
<dbReference type="SMART" id="SM00298">
    <property type="entry name" value="CHROMO"/>
    <property type="match status" value="1"/>
</dbReference>
<dbReference type="GO" id="GO:1990904">
    <property type="term" value="C:ribonucleoprotein complex"/>
    <property type="evidence" value="ECO:0007669"/>
    <property type="project" value="UniProtKB-KW"/>
</dbReference>
<dbReference type="PROSITE" id="PS50013">
    <property type="entry name" value="CHROMO_2"/>
    <property type="match status" value="1"/>
</dbReference>
<dbReference type="OrthoDB" id="5977252at2759"/>
<proteinExistence type="predicted"/>